<dbReference type="PANTHER" id="PTHR23198:SF6">
    <property type="entry name" value="NUCLEAR PORE COMPLEX PROTEIN NUP98-NUP96"/>
    <property type="match status" value="1"/>
</dbReference>
<dbReference type="InterPro" id="IPR036903">
    <property type="entry name" value="Nup98_auto-Pept-S59_dom_sf"/>
</dbReference>
<evidence type="ECO:0000256" key="1">
    <source>
        <dbReference type="ARBA" id="ARBA00004567"/>
    </source>
</evidence>
<evidence type="ECO:0000256" key="3">
    <source>
        <dbReference type="ARBA" id="ARBA00022448"/>
    </source>
</evidence>
<evidence type="ECO:0000256" key="8">
    <source>
        <dbReference type="ARBA" id="ARBA00023242"/>
    </source>
</evidence>
<keyword evidence="3" id="KW-0813">Transport</keyword>
<dbReference type="EMBL" id="UYRR01032914">
    <property type="protein sequence ID" value="VDK57190.1"/>
    <property type="molecule type" value="Genomic_DNA"/>
</dbReference>
<keyword evidence="8" id="KW-0539">Nucleus</keyword>
<dbReference type="GO" id="GO:0008139">
    <property type="term" value="F:nuclear localization sequence binding"/>
    <property type="evidence" value="ECO:0007669"/>
    <property type="project" value="TreeGrafter"/>
</dbReference>
<feature type="domain" description="Peptidase S59" evidence="10">
    <location>
        <begin position="581"/>
        <end position="712"/>
    </location>
</feature>
<dbReference type="InterPro" id="IPR037665">
    <property type="entry name" value="Nucleoporin_S59-like"/>
</dbReference>
<evidence type="ECO:0000256" key="9">
    <source>
        <dbReference type="SAM" id="MobiDB-lite"/>
    </source>
</evidence>
<feature type="region of interest" description="Disordered" evidence="9">
    <location>
        <begin position="392"/>
        <end position="523"/>
    </location>
</feature>
<dbReference type="GO" id="GO:0044614">
    <property type="term" value="C:nuclear pore cytoplasmic filaments"/>
    <property type="evidence" value="ECO:0007669"/>
    <property type="project" value="TreeGrafter"/>
</dbReference>
<dbReference type="InterPro" id="IPR025574">
    <property type="entry name" value="Nucleoporin_FG_rpt"/>
</dbReference>
<comment type="similarity">
    <text evidence="2">Belongs to the nucleoporin GLFG family.</text>
</comment>
<dbReference type="SUPFAM" id="SSF82215">
    <property type="entry name" value="C-terminal autoproteolytic domain of nucleoporin nup98"/>
    <property type="match status" value="1"/>
</dbReference>
<dbReference type="PROSITE" id="PS51434">
    <property type="entry name" value="NUP_C"/>
    <property type="match status" value="1"/>
</dbReference>
<dbReference type="PANTHER" id="PTHR23198">
    <property type="entry name" value="NUCLEOPORIN"/>
    <property type="match status" value="1"/>
</dbReference>
<name>A0A3P6RR03_ANISI</name>
<dbReference type="GO" id="GO:0051028">
    <property type="term" value="P:mRNA transport"/>
    <property type="evidence" value="ECO:0007669"/>
    <property type="project" value="UniProtKB-KW"/>
</dbReference>
<reference evidence="11 12" key="1">
    <citation type="submission" date="2018-11" db="EMBL/GenBank/DDBJ databases">
        <authorList>
            <consortium name="Pathogen Informatics"/>
        </authorList>
    </citation>
    <scope>NUCLEOTIDE SEQUENCE [LARGE SCALE GENOMIC DNA]</scope>
</reference>
<dbReference type="Gene3D" id="3.30.1610.10">
    <property type="entry name" value="Peptidase S59, nucleoporin"/>
    <property type="match status" value="1"/>
</dbReference>
<dbReference type="OrthoDB" id="3797628at2759"/>
<dbReference type="Pfam" id="PF04096">
    <property type="entry name" value="Nucleoporin2"/>
    <property type="match status" value="1"/>
</dbReference>
<evidence type="ECO:0000259" key="10">
    <source>
        <dbReference type="PROSITE" id="PS51434"/>
    </source>
</evidence>
<dbReference type="GO" id="GO:0017056">
    <property type="term" value="F:structural constituent of nuclear pore"/>
    <property type="evidence" value="ECO:0007669"/>
    <property type="project" value="InterPro"/>
</dbReference>
<sequence>MRCEDYIANRRGATTGGGLTFGQTQPTTSTSLFGGNTATTQSSLFGAQNKSLFGGGTSSAFGTTTTSTTTPSLFGASTTTGQSSLFGSANKPATGLFGTQQATATTSPFGQTQQQTTGGLFGAKPTTGFGTQPTTSLFGGSSSFGSTTTASPFTFGSNTATATPFGQTQTTSAFGGTFGQTTASTATSGGLFGAKPAATGGFGGFGTNTATSAPFGSQPSGVGLFGAKPAGGSLFGSTSGFNVAPTAANVMTAQTAVAPIVLGSDVNQTAIQNAIIEAQLASCPYGDSPLLKLVSSETLKKSDIPSPTNLQRQMRFLASKAKGGSGGGGGAAMSSATTLVSTTTTRTTPAIALSSLPTAGSPINISVQPSSNNLLNSSRPFNHLSYKSIYSSPNSATTALSNPPPLTDSAVSRPSILKHGSANASMFSAEAGSGRGKADETRNDVKRLDLNRLKKSLEAGKQRHPLSSSQTAATTSAVSSPSSVNGSIQQDRTDHDTASTESQQHNVNGEMQNGDLKSTGLCRPVLSPETENVREKRRAELRKEQPPIRLNLNSDYNTSTDVGARSVISAKPHPAGITLRRRDYVCEPSLEQLAVMAERNNGVCRIEKGFTIRRFGYGSVFWPGPFDLSNIDIDEVVHFRQNEVIVYPDDSNKPSVGEKLNRFAEISLERDPIELERMHFREKLERVSARMDANFKDYRPETGTWVFTVPHFTKYGLPVR</sequence>
<accession>A0A3P6RR03</accession>
<dbReference type="GO" id="GO:0000973">
    <property type="term" value="P:post-transcriptional tethering of RNA polymerase II gene DNA at nuclear periphery"/>
    <property type="evidence" value="ECO:0007669"/>
    <property type="project" value="TreeGrafter"/>
</dbReference>
<dbReference type="GO" id="GO:0006405">
    <property type="term" value="P:RNA export from nucleus"/>
    <property type="evidence" value="ECO:0007669"/>
    <property type="project" value="TreeGrafter"/>
</dbReference>
<feature type="compositionally biased region" description="Basic and acidic residues" evidence="9">
    <location>
        <begin position="436"/>
        <end position="461"/>
    </location>
</feature>
<feature type="compositionally biased region" description="Polar residues" evidence="9">
    <location>
        <begin position="392"/>
        <end position="401"/>
    </location>
</feature>
<evidence type="ECO:0000256" key="5">
    <source>
        <dbReference type="ARBA" id="ARBA00022927"/>
    </source>
</evidence>
<evidence type="ECO:0000256" key="7">
    <source>
        <dbReference type="ARBA" id="ARBA00023132"/>
    </source>
</evidence>
<dbReference type="Proteomes" id="UP000267096">
    <property type="component" value="Unassembled WGS sequence"/>
</dbReference>
<dbReference type="GO" id="GO:0006606">
    <property type="term" value="P:protein import into nucleus"/>
    <property type="evidence" value="ECO:0007669"/>
    <property type="project" value="TreeGrafter"/>
</dbReference>
<organism evidence="11 12">
    <name type="scientific">Anisakis simplex</name>
    <name type="common">Herring worm</name>
    <dbReference type="NCBI Taxonomy" id="6269"/>
    <lineage>
        <taxon>Eukaryota</taxon>
        <taxon>Metazoa</taxon>
        <taxon>Ecdysozoa</taxon>
        <taxon>Nematoda</taxon>
        <taxon>Chromadorea</taxon>
        <taxon>Rhabditida</taxon>
        <taxon>Spirurina</taxon>
        <taxon>Ascaridomorpha</taxon>
        <taxon>Ascaridoidea</taxon>
        <taxon>Anisakidae</taxon>
        <taxon>Anisakis</taxon>
        <taxon>Anisakis simplex complex</taxon>
    </lineage>
</organism>
<keyword evidence="4" id="KW-0509">mRNA transport</keyword>
<keyword evidence="12" id="KW-1185">Reference proteome</keyword>
<dbReference type="GO" id="GO:0034398">
    <property type="term" value="P:telomere tethering at nuclear periphery"/>
    <property type="evidence" value="ECO:0007669"/>
    <property type="project" value="TreeGrafter"/>
</dbReference>
<keyword evidence="7" id="KW-0906">Nuclear pore complex</keyword>
<evidence type="ECO:0000313" key="11">
    <source>
        <dbReference type="EMBL" id="VDK57190.1"/>
    </source>
</evidence>
<keyword evidence="6" id="KW-0811">Translocation</keyword>
<comment type="subcellular location">
    <subcellularLocation>
        <location evidence="1">Nucleus</location>
        <location evidence="1">Nuclear pore complex</location>
    </subcellularLocation>
</comment>
<dbReference type="GO" id="GO:0003723">
    <property type="term" value="F:RNA binding"/>
    <property type="evidence" value="ECO:0007669"/>
    <property type="project" value="TreeGrafter"/>
</dbReference>
<evidence type="ECO:0000313" key="12">
    <source>
        <dbReference type="Proteomes" id="UP000267096"/>
    </source>
</evidence>
<dbReference type="Pfam" id="PF13634">
    <property type="entry name" value="Nucleoporin_FG"/>
    <property type="match status" value="1"/>
</dbReference>
<keyword evidence="5" id="KW-0653">Protein transport</keyword>
<protein>
    <recommendedName>
        <fullName evidence="10">Peptidase S59 domain-containing protein</fullName>
    </recommendedName>
</protein>
<evidence type="ECO:0000256" key="4">
    <source>
        <dbReference type="ARBA" id="ARBA00022816"/>
    </source>
</evidence>
<dbReference type="InterPro" id="IPR007230">
    <property type="entry name" value="Nup98_auto-Pept-S59_dom"/>
</dbReference>
<evidence type="ECO:0000256" key="2">
    <source>
        <dbReference type="ARBA" id="ARBA00008926"/>
    </source>
</evidence>
<gene>
    <name evidence="11" type="ORF">ASIM_LOCUS16224</name>
</gene>
<feature type="compositionally biased region" description="Low complexity" evidence="9">
    <location>
        <begin position="467"/>
        <end position="483"/>
    </location>
</feature>
<evidence type="ECO:0000256" key="6">
    <source>
        <dbReference type="ARBA" id="ARBA00023010"/>
    </source>
</evidence>
<dbReference type="AlphaFoldDB" id="A0A3P6RR03"/>
<feature type="compositionally biased region" description="Polar residues" evidence="9">
    <location>
        <begin position="499"/>
        <end position="511"/>
    </location>
</feature>
<proteinExistence type="inferred from homology"/>